<evidence type="ECO:0000256" key="1">
    <source>
        <dbReference type="PROSITE-ProRule" id="PRU00339"/>
    </source>
</evidence>
<protein>
    <submittedName>
        <fullName evidence="4">Tetratricopeptide repeat protein</fullName>
    </submittedName>
</protein>
<reference evidence="4 5" key="1">
    <citation type="submission" date="2021-02" db="EMBL/GenBank/DDBJ databases">
        <title>De Novo genome assembly of isolated myxobacteria.</title>
        <authorList>
            <person name="Stevens D.C."/>
        </authorList>
    </citation>
    <scope>NUCLEOTIDE SEQUENCE [LARGE SCALE GENOMIC DNA]</scope>
    <source>
        <strain evidence="5">SCPEA02</strain>
    </source>
</reference>
<dbReference type="SUPFAM" id="SSF48452">
    <property type="entry name" value="TPR-like"/>
    <property type="match status" value="1"/>
</dbReference>
<dbReference type="EMBL" id="CP071090">
    <property type="protein sequence ID" value="QSQ20609.1"/>
    <property type="molecule type" value="Genomic_DNA"/>
</dbReference>
<feature type="repeat" description="TPR" evidence="1">
    <location>
        <begin position="74"/>
        <end position="107"/>
    </location>
</feature>
<accession>A0ABX7NP20</accession>
<keyword evidence="2" id="KW-1133">Transmembrane helix</keyword>
<dbReference type="Proteomes" id="UP000662747">
    <property type="component" value="Chromosome"/>
</dbReference>
<organism evidence="4 5">
    <name type="scientific">Pyxidicoccus parkwayensis</name>
    <dbReference type="NCBI Taxonomy" id="2813578"/>
    <lineage>
        <taxon>Bacteria</taxon>
        <taxon>Pseudomonadati</taxon>
        <taxon>Myxococcota</taxon>
        <taxon>Myxococcia</taxon>
        <taxon>Myxococcales</taxon>
        <taxon>Cystobacterineae</taxon>
        <taxon>Myxococcaceae</taxon>
        <taxon>Pyxidicoccus</taxon>
    </lineage>
</organism>
<proteinExistence type="predicted"/>
<gene>
    <name evidence="4" type="ORF">JY651_36030</name>
</gene>
<name>A0ABX7NP20_9BACT</name>
<keyword evidence="5" id="KW-1185">Reference proteome</keyword>
<evidence type="ECO:0000313" key="4">
    <source>
        <dbReference type="EMBL" id="QSQ20609.1"/>
    </source>
</evidence>
<dbReference type="Pfam" id="PF13432">
    <property type="entry name" value="TPR_16"/>
    <property type="match status" value="1"/>
</dbReference>
<evidence type="ECO:0000313" key="5">
    <source>
        <dbReference type="Proteomes" id="UP000662747"/>
    </source>
</evidence>
<feature type="transmembrane region" description="Helical" evidence="2">
    <location>
        <begin position="161"/>
        <end position="179"/>
    </location>
</feature>
<dbReference type="RefSeq" id="WP_206722189.1">
    <property type="nucleotide sequence ID" value="NZ_CP071090.1"/>
</dbReference>
<keyword evidence="2" id="KW-0472">Membrane</keyword>
<keyword evidence="1" id="KW-0802">TPR repeat</keyword>
<evidence type="ECO:0000256" key="3">
    <source>
        <dbReference type="SAM" id="SignalP"/>
    </source>
</evidence>
<sequence length="195" mass="21576">MQPSIRFTNSWLLVVLLPLLAAAEPPKPGTPGKKDDPKAEARVLFDYAQREYDLGNFNDALSGYSEAYRLLPEPALLFNIGQCHRQLGQYERAAFFYRRYLALDPESPDAPLVNQLIQQMEAKQAELEQKSRSTALAVPLTPEAESKEQKSSGSAFLRSRWFWVGVGVVAVGATTTVLLTRSSEPHANLGTVTVP</sequence>
<dbReference type="Gene3D" id="1.25.40.10">
    <property type="entry name" value="Tetratricopeptide repeat domain"/>
    <property type="match status" value="1"/>
</dbReference>
<keyword evidence="2" id="KW-0812">Transmembrane</keyword>
<dbReference type="PROSITE" id="PS50005">
    <property type="entry name" value="TPR"/>
    <property type="match status" value="1"/>
</dbReference>
<feature type="chain" id="PRO_5047034592" evidence="3">
    <location>
        <begin position="24"/>
        <end position="195"/>
    </location>
</feature>
<dbReference type="SMART" id="SM00028">
    <property type="entry name" value="TPR"/>
    <property type="match status" value="1"/>
</dbReference>
<keyword evidence="3" id="KW-0732">Signal</keyword>
<feature type="signal peptide" evidence="3">
    <location>
        <begin position="1"/>
        <end position="23"/>
    </location>
</feature>
<dbReference type="InterPro" id="IPR019734">
    <property type="entry name" value="TPR_rpt"/>
</dbReference>
<dbReference type="InterPro" id="IPR011990">
    <property type="entry name" value="TPR-like_helical_dom_sf"/>
</dbReference>
<evidence type="ECO:0000256" key="2">
    <source>
        <dbReference type="SAM" id="Phobius"/>
    </source>
</evidence>